<dbReference type="InterPro" id="IPR003583">
    <property type="entry name" value="Hlx-hairpin-Hlx_DNA-bd_motif"/>
</dbReference>
<sequence>MKKLIMSTTMLFFFLASWFGRYTPVQLDMSRPDTIQAEIKGEVIRPGVYQIPWNATVQTLAETAGGFTDTADLDAVNLSAVVKDREVVSIRTVPQTQETTVSLSSATLEELTKLPGVGPAIAQRILEYRDTEGFASLEDLMNVKGIGEKTFEKLSPYICL</sequence>
<dbReference type="SMART" id="SM00278">
    <property type="entry name" value="HhH1"/>
    <property type="match status" value="2"/>
</dbReference>
<dbReference type="GO" id="GO:0003677">
    <property type="term" value="F:DNA binding"/>
    <property type="evidence" value="ECO:0007669"/>
    <property type="project" value="InterPro"/>
</dbReference>
<reference evidence="2 4" key="1">
    <citation type="journal article" date="2016" name="Gut Pathog.">
        <title>Whole genome sequencing of "Faecalibaculum rodentium" ALO17, isolated from C57BL/6J laboratory mouse feces.</title>
        <authorList>
            <person name="Lim S."/>
            <person name="Chang D.H."/>
            <person name="Ahn S."/>
            <person name="Kim B.C."/>
        </authorList>
    </citation>
    <scope>NUCLEOTIDE SEQUENCE [LARGE SCALE GENOMIC DNA]</scope>
    <source>
        <strain evidence="2 4">Alo17</strain>
    </source>
</reference>
<keyword evidence="4" id="KW-1185">Reference proteome</keyword>
<dbReference type="GeneID" id="78477830"/>
<evidence type="ECO:0000313" key="3">
    <source>
        <dbReference type="EMBL" id="OLU46534.1"/>
    </source>
</evidence>
<organism evidence="2 4">
    <name type="scientific">Faecalibaculum rodentium</name>
    <dbReference type="NCBI Taxonomy" id="1702221"/>
    <lineage>
        <taxon>Bacteria</taxon>
        <taxon>Bacillati</taxon>
        <taxon>Bacillota</taxon>
        <taxon>Erysipelotrichia</taxon>
        <taxon>Erysipelotrichales</taxon>
        <taxon>Erysipelotrichaceae</taxon>
        <taxon>Faecalibaculum</taxon>
    </lineage>
</organism>
<dbReference type="InterPro" id="IPR004509">
    <property type="entry name" value="Competence_ComEA_HhH"/>
</dbReference>
<dbReference type="EMBL" id="MPJZ01000029">
    <property type="protein sequence ID" value="OLU46534.1"/>
    <property type="molecule type" value="Genomic_DNA"/>
</dbReference>
<dbReference type="InterPro" id="IPR019554">
    <property type="entry name" value="Soluble_ligand-bd"/>
</dbReference>
<dbReference type="PANTHER" id="PTHR21180:SF32">
    <property type="entry name" value="ENDONUCLEASE_EXONUCLEASE_PHOSPHATASE FAMILY DOMAIN-CONTAINING PROTEIN 1"/>
    <property type="match status" value="1"/>
</dbReference>
<evidence type="ECO:0000313" key="4">
    <source>
        <dbReference type="Proteomes" id="UP000069771"/>
    </source>
</evidence>
<dbReference type="InterPro" id="IPR010994">
    <property type="entry name" value="RuvA_2-like"/>
</dbReference>
<dbReference type="Pfam" id="PF10531">
    <property type="entry name" value="SLBB"/>
    <property type="match status" value="1"/>
</dbReference>
<dbReference type="GO" id="GO:0015627">
    <property type="term" value="C:type II protein secretion system complex"/>
    <property type="evidence" value="ECO:0007669"/>
    <property type="project" value="TreeGrafter"/>
</dbReference>
<evidence type="ECO:0000313" key="2">
    <source>
        <dbReference type="EMBL" id="AMK54195.1"/>
    </source>
</evidence>
<dbReference type="SUPFAM" id="SSF47781">
    <property type="entry name" value="RuvA domain 2-like"/>
    <property type="match status" value="1"/>
</dbReference>
<accession>A0A140DU68</accession>
<protein>
    <recommendedName>
        <fullName evidence="1">Helix-hairpin-helix DNA-binding motif class 1 domain-containing protein</fullName>
    </recommendedName>
</protein>
<dbReference type="OrthoDB" id="9790239at2"/>
<feature type="domain" description="Helix-hairpin-helix DNA-binding motif class 1" evidence="1">
    <location>
        <begin position="138"/>
        <end position="157"/>
    </location>
</feature>
<dbReference type="STRING" id="1702221.AALO17_10610"/>
<dbReference type="GO" id="GO:0015628">
    <property type="term" value="P:protein secretion by the type II secretion system"/>
    <property type="evidence" value="ECO:0007669"/>
    <property type="project" value="TreeGrafter"/>
</dbReference>
<dbReference type="EMBL" id="CP011391">
    <property type="protein sequence ID" value="AMK54195.1"/>
    <property type="molecule type" value="Genomic_DNA"/>
</dbReference>
<dbReference type="NCBIfam" id="TIGR00426">
    <property type="entry name" value="competence protein ComEA helix-hairpin-helix repeat region"/>
    <property type="match status" value="1"/>
</dbReference>
<dbReference type="KEGG" id="fro:AALO17_10610"/>
<dbReference type="AlphaFoldDB" id="A0A140DU68"/>
<name>A0A140DU68_9FIRM</name>
<gene>
    <name evidence="2" type="ORF">AALO17_10610</name>
    <name evidence="3" type="ORF">BO223_02120</name>
</gene>
<dbReference type="Gene3D" id="1.10.150.320">
    <property type="entry name" value="Photosystem II 12 kDa extrinsic protein"/>
    <property type="match status" value="1"/>
</dbReference>
<proteinExistence type="predicted"/>
<feature type="domain" description="Helix-hairpin-helix DNA-binding motif class 1" evidence="1">
    <location>
        <begin position="109"/>
        <end position="128"/>
    </location>
</feature>
<dbReference type="GO" id="GO:0006281">
    <property type="term" value="P:DNA repair"/>
    <property type="evidence" value="ECO:0007669"/>
    <property type="project" value="InterPro"/>
</dbReference>
<dbReference type="InterPro" id="IPR051675">
    <property type="entry name" value="Endo/Exo/Phosphatase_dom_1"/>
</dbReference>
<dbReference type="Proteomes" id="UP000186758">
    <property type="component" value="Unassembled WGS sequence"/>
</dbReference>
<dbReference type="Pfam" id="PF12836">
    <property type="entry name" value="HHH_3"/>
    <property type="match status" value="1"/>
</dbReference>
<dbReference type="PANTHER" id="PTHR21180">
    <property type="entry name" value="ENDONUCLEASE/EXONUCLEASE/PHOSPHATASE FAMILY DOMAIN-CONTAINING PROTEIN 1"/>
    <property type="match status" value="1"/>
</dbReference>
<dbReference type="RefSeq" id="WP_067556236.1">
    <property type="nucleotide sequence ID" value="NZ_CAJTBG010000020.1"/>
</dbReference>
<evidence type="ECO:0000259" key="1">
    <source>
        <dbReference type="SMART" id="SM00278"/>
    </source>
</evidence>
<evidence type="ECO:0000313" key="5">
    <source>
        <dbReference type="Proteomes" id="UP000186758"/>
    </source>
</evidence>
<reference evidence="3 5" key="2">
    <citation type="submission" date="2016-11" db="EMBL/GenBank/DDBJ databases">
        <title>Description of two novel members of the family Erysipelotrichaceae: Ileibacterium lipovorans gen. nov., sp. nov. and Dubosiella newyorkensis, gen. nov., sp. nov.</title>
        <authorList>
            <person name="Cox L.M."/>
            <person name="Sohn J."/>
            <person name="Tyrrell K.L."/>
            <person name="Citron D.M."/>
            <person name="Lawson P.A."/>
            <person name="Patel N.B."/>
            <person name="Iizumi T."/>
            <person name="Perez-Perez G.I."/>
            <person name="Goldstein E.J."/>
            <person name="Blaser M.J."/>
        </authorList>
    </citation>
    <scope>NUCLEOTIDE SEQUENCE [LARGE SCALE GENOMIC DNA]</scope>
    <source>
        <strain evidence="3 5">NYU-BL-K8</strain>
    </source>
</reference>
<dbReference type="Proteomes" id="UP000069771">
    <property type="component" value="Chromosome"/>
</dbReference>